<organism evidence="1 2">
    <name type="scientific">Mycena sanguinolenta</name>
    <dbReference type="NCBI Taxonomy" id="230812"/>
    <lineage>
        <taxon>Eukaryota</taxon>
        <taxon>Fungi</taxon>
        <taxon>Dikarya</taxon>
        <taxon>Basidiomycota</taxon>
        <taxon>Agaricomycotina</taxon>
        <taxon>Agaricomycetes</taxon>
        <taxon>Agaricomycetidae</taxon>
        <taxon>Agaricales</taxon>
        <taxon>Marasmiineae</taxon>
        <taxon>Mycenaceae</taxon>
        <taxon>Mycena</taxon>
    </lineage>
</organism>
<evidence type="ECO:0000313" key="2">
    <source>
        <dbReference type="Proteomes" id="UP000623467"/>
    </source>
</evidence>
<proteinExistence type="predicted"/>
<protein>
    <submittedName>
        <fullName evidence="1">Uncharacterized protein</fullName>
    </submittedName>
</protein>
<keyword evidence="2" id="KW-1185">Reference proteome</keyword>
<reference evidence="1" key="1">
    <citation type="submission" date="2020-05" db="EMBL/GenBank/DDBJ databases">
        <title>Mycena genomes resolve the evolution of fungal bioluminescence.</title>
        <authorList>
            <person name="Tsai I.J."/>
        </authorList>
    </citation>
    <scope>NUCLEOTIDE SEQUENCE</scope>
    <source>
        <strain evidence="1">160909Yilan</strain>
    </source>
</reference>
<dbReference type="AlphaFoldDB" id="A0A8H6X4H3"/>
<gene>
    <name evidence="1" type="ORF">MSAN_02392500</name>
</gene>
<sequence length="380" mass="41589">MGAPTATRAVPAPLPLFRAKNHCHFLLCFPRVLPPFDEYQLDHDRTPVMEVPPPPTPPKSQFKIRRKPVPEYIPEYLPEPPLPAVDFDSLSSSSSVYSSETDSSADECSSLQTVGPNVFIAYNDSSCLSALTKAFTHIIHLSTAKPTGRNILRTPRSDVTYDPETGVHTLYLPIPPPAIPPHVFSDFSVIDESHRDIRFVSSLHNKARLKPVPESILLAGDSYTPVPTPEESLHCSAKEARRDVVHSVSHDDVVATQEFLAASGRVVGLPELTYFLSDGPSGAPPLGLQLIQIDTVLSFLRPHPFAPMARRRVLLMTPRGQLALEGLALMACYLARVSGCSVRFVLRKFEGSVGTVSKSWRGLLGNDGVVATYLEDLLLA</sequence>
<dbReference type="Proteomes" id="UP000623467">
    <property type="component" value="Unassembled WGS sequence"/>
</dbReference>
<evidence type="ECO:0000313" key="1">
    <source>
        <dbReference type="EMBL" id="KAF7334308.1"/>
    </source>
</evidence>
<dbReference type="OrthoDB" id="3060733at2759"/>
<accession>A0A8H6X4H3</accession>
<comment type="caution">
    <text evidence="1">The sequence shown here is derived from an EMBL/GenBank/DDBJ whole genome shotgun (WGS) entry which is preliminary data.</text>
</comment>
<name>A0A8H6X4H3_9AGAR</name>
<dbReference type="EMBL" id="JACAZH010000049">
    <property type="protein sequence ID" value="KAF7334308.1"/>
    <property type="molecule type" value="Genomic_DNA"/>
</dbReference>